<dbReference type="RefSeq" id="WP_019046468.1">
    <property type="nucleotide sequence ID" value="NZ_BAFO02000036.1"/>
</dbReference>
<dbReference type="Proteomes" id="UP000017048">
    <property type="component" value="Unassembled WGS sequence"/>
</dbReference>
<dbReference type="STRING" id="1824.SAMN05444423_110180"/>
<organism evidence="1 2">
    <name type="scientific">Nocardia asteroides NBRC 15531</name>
    <dbReference type="NCBI Taxonomy" id="1110697"/>
    <lineage>
        <taxon>Bacteria</taxon>
        <taxon>Bacillati</taxon>
        <taxon>Actinomycetota</taxon>
        <taxon>Actinomycetes</taxon>
        <taxon>Mycobacteriales</taxon>
        <taxon>Nocardiaceae</taxon>
        <taxon>Nocardia</taxon>
    </lineage>
</organism>
<name>U5EMR0_NOCAS</name>
<dbReference type="GeneID" id="91516571"/>
<comment type="caution">
    <text evidence="1">The sequence shown here is derived from an EMBL/GenBank/DDBJ whole genome shotgun (WGS) entry which is preliminary data.</text>
</comment>
<reference evidence="1 2" key="1">
    <citation type="journal article" date="2014" name="BMC Genomics">
        <title>Genome based analysis of type-I polyketide synthase and nonribosomal peptide synthetase gene clusters in seven strains of five representative Nocardia species.</title>
        <authorList>
            <person name="Komaki H."/>
            <person name="Ichikawa N."/>
            <person name="Hosoyama A."/>
            <person name="Takahashi-Nakaguchi A."/>
            <person name="Matsuzawa T."/>
            <person name="Suzuki K."/>
            <person name="Fujita N."/>
            <person name="Gonoi T."/>
        </authorList>
    </citation>
    <scope>NUCLEOTIDE SEQUENCE [LARGE SCALE GENOMIC DNA]</scope>
    <source>
        <strain evidence="1 2">NBRC 15531</strain>
    </source>
</reference>
<dbReference type="eggNOG" id="ENOG5032XKU">
    <property type="taxonomic scope" value="Bacteria"/>
</dbReference>
<accession>U5EMR0</accession>
<evidence type="ECO:0000313" key="2">
    <source>
        <dbReference type="Proteomes" id="UP000017048"/>
    </source>
</evidence>
<dbReference type="OrthoDB" id="4541031at2"/>
<sequence length="168" mass="19100">MTVLAPRDRIFVNLKHHLVDYARRWIHINPFELTAPDATEAEIIAAVMNSAPYRDGHIGSGPDPNGTIHGPFRIECLTVTDYEPMESAAAVALFDRWLDIDTDTSTEFTAILREVVYRRLRTADSVYFLRDLGDDALCDHGRVHNEFNEFLTVDRTRREVALILASDD</sequence>
<dbReference type="AlphaFoldDB" id="U5EMR0"/>
<proteinExistence type="predicted"/>
<keyword evidence="2" id="KW-1185">Reference proteome</keyword>
<gene>
    <name evidence="1" type="ORF">NCAST_36_00230</name>
</gene>
<protein>
    <submittedName>
        <fullName evidence="1">Uncharacterized protein</fullName>
    </submittedName>
</protein>
<evidence type="ECO:0000313" key="1">
    <source>
        <dbReference type="EMBL" id="GAD87641.1"/>
    </source>
</evidence>
<dbReference type="EMBL" id="BAFO02000036">
    <property type="protein sequence ID" value="GAD87641.1"/>
    <property type="molecule type" value="Genomic_DNA"/>
</dbReference>